<gene>
    <name evidence="4" type="ORF">EI547_03630</name>
</gene>
<evidence type="ECO:0000259" key="3">
    <source>
        <dbReference type="SMART" id="SM00974"/>
    </source>
</evidence>
<keyword evidence="2" id="KW-0472">Membrane</keyword>
<keyword evidence="5" id="KW-1185">Reference proteome</keyword>
<keyword evidence="2" id="KW-0812">Transmembrane</keyword>
<organism evidence="4 5">
    <name type="scientific">Halomonas colorata</name>
    <dbReference type="NCBI Taxonomy" id="2742615"/>
    <lineage>
        <taxon>Bacteria</taxon>
        <taxon>Pseudomonadati</taxon>
        <taxon>Pseudomonadota</taxon>
        <taxon>Gammaproteobacteria</taxon>
        <taxon>Oceanospirillales</taxon>
        <taxon>Halomonadaceae</taxon>
        <taxon>Halomonas</taxon>
    </lineage>
</organism>
<dbReference type="Pfam" id="PF13455">
    <property type="entry name" value="MUG113"/>
    <property type="match status" value="1"/>
</dbReference>
<evidence type="ECO:0000313" key="5">
    <source>
        <dbReference type="Proteomes" id="UP001645038"/>
    </source>
</evidence>
<dbReference type="SMART" id="SM00974">
    <property type="entry name" value="T5orf172"/>
    <property type="match status" value="1"/>
</dbReference>
<name>A0ABR9FV73_9GAMM</name>
<sequence length="546" mass="62012">MEFSKVVLVILGCLVLSGWIAALVIARKKKSADKQVAVITSALEERGHKISQLDAALERLSKYQAIEDAELEAERIVFEAKKKAGQLWQDAERESKNHLKAAFSRKENAEFEAASIKQNADEKRSQIIAEARREASEIRDKVRLSESKSQSLIQEAHAKAEKIISHARIQAEETAGNALKAVENAKLYEQTAKAMKNVIEGYHDDYIIPNASLLDDLAEDFSHKDAGQKLKQSRKHSADMAKNGRAGGCDYVEKTRREYAIHFAVDAFNGKVDSILSKVKHDNYGKLKQGILDAFALVNHNGQPFKNARITDLYLQARLEELKWAVATMELKRIEQEEQREIREQMREEEKARRDIEKALKQAEKEEKMLAKAMAEARKQLESASEAEREGYKARLAELELQLQESEARGQRAISMAQQTRRGHVYVISNIGSFGENVFKIGMTRRLEPLDRVKELGDASVPFSFDVHAMIYSDDAPSLERELHRRFANRQVNRLNARKEFFQVPITEVREVVDSQQAEVHWTMAAEAWEYRESLALAGKQLQAVS</sequence>
<evidence type="ECO:0000256" key="1">
    <source>
        <dbReference type="SAM" id="Coils"/>
    </source>
</evidence>
<dbReference type="RefSeq" id="WP_192537036.1">
    <property type="nucleotide sequence ID" value="NZ_JABUZA010000002.1"/>
</dbReference>
<feature type="domain" description="Bacteriophage T5 Orf172 DNA-binding" evidence="3">
    <location>
        <begin position="433"/>
        <end position="516"/>
    </location>
</feature>
<feature type="transmembrane region" description="Helical" evidence="2">
    <location>
        <begin position="6"/>
        <end position="26"/>
    </location>
</feature>
<keyword evidence="1" id="KW-0175">Coiled coil</keyword>
<dbReference type="EMBL" id="RRZB01000006">
    <property type="protein sequence ID" value="MBE0462549.1"/>
    <property type="molecule type" value="Genomic_DNA"/>
</dbReference>
<feature type="coiled-coil region" evidence="1">
    <location>
        <begin position="319"/>
        <end position="416"/>
    </location>
</feature>
<dbReference type="InterPro" id="IPR025280">
    <property type="entry name" value="SNIPE"/>
</dbReference>
<dbReference type="Pfam" id="PF13250">
    <property type="entry name" value="SNIPE"/>
    <property type="match status" value="1"/>
</dbReference>
<evidence type="ECO:0000313" key="4">
    <source>
        <dbReference type="EMBL" id="MBE0462549.1"/>
    </source>
</evidence>
<feature type="coiled-coil region" evidence="1">
    <location>
        <begin position="106"/>
        <end position="148"/>
    </location>
</feature>
<accession>A0ABR9FV73</accession>
<dbReference type="Proteomes" id="UP001645038">
    <property type="component" value="Unassembled WGS sequence"/>
</dbReference>
<keyword evidence="2" id="KW-1133">Transmembrane helix</keyword>
<protein>
    <submittedName>
        <fullName evidence="4">DUF4041 domain-containing protein</fullName>
    </submittedName>
</protein>
<evidence type="ECO:0000256" key="2">
    <source>
        <dbReference type="SAM" id="Phobius"/>
    </source>
</evidence>
<dbReference type="InterPro" id="IPR018306">
    <property type="entry name" value="Phage_T5_Orf172_DNA-bd"/>
</dbReference>
<proteinExistence type="predicted"/>
<reference evidence="4 5" key="1">
    <citation type="submission" date="2020-07" db="EMBL/GenBank/DDBJ databases">
        <title>Halophilic bacteria isolated from french cheeses.</title>
        <authorList>
            <person name="Kothe C.I."/>
            <person name="Farah-Kraiem B."/>
            <person name="Renault P."/>
            <person name="Dridi B."/>
        </authorList>
    </citation>
    <scope>NUCLEOTIDE SEQUENCE [LARGE SCALE GENOMIC DNA]</scope>
    <source>
        <strain evidence="4 5">FME20</strain>
    </source>
</reference>
<comment type="caution">
    <text evidence="4">The sequence shown here is derived from an EMBL/GenBank/DDBJ whole genome shotgun (WGS) entry which is preliminary data.</text>
</comment>